<organism evidence="2 3">
    <name type="scientific">Gigaspora margarita</name>
    <dbReference type="NCBI Taxonomy" id="4874"/>
    <lineage>
        <taxon>Eukaryota</taxon>
        <taxon>Fungi</taxon>
        <taxon>Fungi incertae sedis</taxon>
        <taxon>Mucoromycota</taxon>
        <taxon>Glomeromycotina</taxon>
        <taxon>Glomeromycetes</taxon>
        <taxon>Diversisporales</taxon>
        <taxon>Gigasporaceae</taxon>
        <taxon>Gigaspora</taxon>
    </lineage>
</organism>
<name>A0A8H4A776_GIGMA</name>
<dbReference type="EMBL" id="WTPW01001370">
    <property type="protein sequence ID" value="KAF0440116.1"/>
    <property type="molecule type" value="Genomic_DNA"/>
</dbReference>
<evidence type="ECO:0000313" key="3">
    <source>
        <dbReference type="Proteomes" id="UP000439903"/>
    </source>
</evidence>
<dbReference type="OrthoDB" id="2490765at2759"/>
<accession>A0A8H4A776</accession>
<feature type="region of interest" description="Disordered" evidence="1">
    <location>
        <begin position="75"/>
        <end position="98"/>
    </location>
</feature>
<keyword evidence="3" id="KW-1185">Reference proteome</keyword>
<protein>
    <submittedName>
        <fullName evidence="2">Serine/threonine protein kinase</fullName>
    </submittedName>
</protein>
<reference evidence="2 3" key="1">
    <citation type="journal article" date="2019" name="Environ. Microbiol.">
        <title>At the nexus of three kingdoms: the genome of the mycorrhizal fungus Gigaspora margarita provides insights into plant, endobacterial and fungal interactions.</title>
        <authorList>
            <person name="Venice F."/>
            <person name="Ghignone S."/>
            <person name="Salvioli di Fossalunga A."/>
            <person name="Amselem J."/>
            <person name="Novero M."/>
            <person name="Xianan X."/>
            <person name="Sedzielewska Toro K."/>
            <person name="Morin E."/>
            <person name="Lipzen A."/>
            <person name="Grigoriev I.V."/>
            <person name="Henrissat B."/>
            <person name="Martin F.M."/>
            <person name="Bonfante P."/>
        </authorList>
    </citation>
    <scope>NUCLEOTIDE SEQUENCE [LARGE SCALE GENOMIC DNA]</scope>
    <source>
        <strain evidence="2 3">BEG34</strain>
    </source>
</reference>
<keyword evidence="2" id="KW-0808">Transferase</keyword>
<dbReference type="GO" id="GO:0004674">
    <property type="term" value="F:protein serine/threonine kinase activity"/>
    <property type="evidence" value="ECO:0007669"/>
    <property type="project" value="UniProtKB-KW"/>
</dbReference>
<comment type="caution">
    <text evidence="2">The sequence shown here is derived from an EMBL/GenBank/DDBJ whole genome shotgun (WGS) entry which is preliminary data.</text>
</comment>
<gene>
    <name evidence="2" type="ORF">F8M41_004094</name>
</gene>
<sequence>MSLTRNCKPICNKQFGNDKIVDTNSVDIDNNGDESDEWNTLHVNDYQNWLYNFDIMRDYSEEKIASIVNKNIPNVEEKGSTNDEEKKLNTNEETKQSN</sequence>
<dbReference type="AlphaFoldDB" id="A0A8H4A776"/>
<keyword evidence="2" id="KW-0723">Serine/threonine-protein kinase</keyword>
<evidence type="ECO:0000256" key="1">
    <source>
        <dbReference type="SAM" id="MobiDB-lite"/>
    </source>
</evidence>
<keyword evidence="2" id="KW-0418">Kinase</keyword>
<dbReference type="Proteomes" id="UP000439903">
    <property type="component" value="Unassembled WGS sequence"/>
</dbReference>
<proteinExistence type="predicted"/>
<evidence type="ECO:0000313" key="2">
    <source>
        <dbReference type="EMBL" id="KAF0440116.1"/>
    </source>
</evidence>